<comment type="function">
    <text evidence="4">A translational regulator that binds mRNA to regulate translation initiation and/or mRNA stability. Usually binds in the 5'-UTR at or near the Shine-Dalgarno sequence preventing ribosome-binding, thus repressing translation. Its main target seems to be the major flagellin gene, while its function is anatagonized by FliW.</text>
</comment>
<dbReference type="GO" id="GO:0048027">
    <property type="term" value="F:mRNA 5'-UTR binding"/>
    <property type="evidence" value="ECO:0007669"/>
    <property type="project" value="UniProtKB-UniRule"/>
</dbReference>
<keyword evidence="4" id="KW-0678">Repressor</keyword>
<sequence>MLVLSRKSEESINLPELGIEIRILHVRGKNVSVGIEAPRKIRVLRGELLEAENVESSSWYRNPAIRYTV</sequence>
<evidence type="ECO:0000256" key="4">
    <source>
        <dbReference type="HAMAP-Rule" id="MF_00167"/>
    </source>
</evidence>
<dbReference type="GO" id="GO:0045947">
    <property type="term" value="P:negative regulation of translational initiation"/>
    <property type="evidence" value="ECO:0007669"/>
    <property type="project" value="UniProtKB-UniRule"/>
</dbReference>
<gene>
    <name evidence="4" type="primary">csrA</name>
    <name evidence="5" type="ORF">Pr1d_42580</name>
</gene>
<dbReference type="Pfam" id="PF02599">
    <property type="entry name" value="CsrA"/>
    <property type="match status" value="1"/>
</dbReference>
<comment type="subcellular location">
    <subcellularLocation>
        <location evidence="4">Cytoplasm</location>
    </subcellularLocation>
</comment>
<dbReference type="InterPro" id="IPR036107">
    <property type="entry name" value="CsrA_sf"/>
</dbReference>
<dbReference type="GO" id="GO:0006402">
    <property type="term" value="P:mRNA catabolic process"/>
    <property type="evidence" value="ECO:0007669"/>
    <property type="project" value="InterPro"/>
</dbReference>
<evidence type="ECO:0000256" key="1">
    <source>
        <dbReference type="ARBA" id="ARBA00022490"/>
    </source>
</evidence>
<dbReference type="Proteomes" id="UP000323917">
    <property type="component" value="Chromosome"/>
</dbReference>
<dbReference type="RefSeq" id="WP_148075214.1">
    <property type="nucleotide sequence ID" value="NZ_CP042913.1"/>
</dbReference>
<dbReference type="GO" id="GO:0006109">
    <property type="term" value="P:regulation of carbohydrate metabolic process"/>
    <property type="evidence" value="ECO:0007669"/>
    <property type="project" value="InterPro"/>
</dbReference>
<organism evidence="5 6">
    <name type="scientific">Bythopirellula goksoeyrii</name>
    <dbReference type="NCBI Taxonomy" id="1400387"/>
    <lineage>
        <taxon>Bacteria</taxon>
        <taxon>Pseudomonadati</taxon>
        <taxon>Planctomycetota</taxon>
        <taxon>Planctomycetia</taxon>
        <taxon>Pirellulales</taxon>
        <taxon>Lacipirellulaceae</taxon>
        <taxon>Bythopirellula</taxon>
    </lineage>
</organism>
<evidence type="ECO:0000256" key="3">
    <source>
        <dbReference type="ARBA" id="ARBA00022884"/>
    </source>
</evidence>
<dbReference type="EMBL" id="CP042913">
    <property type="protein sequence ID" value="QEG36918.1"/>
    <property type="molecule type" value="Genomic_DNA"/>
</dbReference>
<reference evidence="5 6" key="1">
    <citation type="submission" date="2019-08" db="EMBL/GenBank/DDBJ databases">
        <title>Deep-cultivation of Planctomycetes and their phenomic and genomic characterization uncovers novel biology.</title>
        <authorList>
            <person name="Wiegand S."/>
            <person name="Jogler M."/>
            <person name="Boedeker C."/>
            <person name="Pinto D."/>
            <person name="Vollmers J."/>
            <person name="Rivas-Marin E."/>
            <person name="Kohn T."/>
            <person name="Peeters S.H."/>
            <person name="Heuer A."/>
            <person name="Rast P."/>
            <person name="Oberbeckmann S."/>
            <person name="Bunk B."/>
            <person name="Jeske O."/>
            <person name="Meyerdierks A."/>
            <person name="Storesund J.E."/>
            <person name="Kallscheuer N."/>
            <person name="Luecker S."/>
            <person name="Lage O.M."/>
            <person name="Pohl T."/>
            <person name="Merkel B.J."/>
            <person name="Hornburger P."/>
            <person name="Mueller R.-W."/>
            <person name="Bruemmer F."/>
            <person name="Labrenz M."/>
            <person name="Spormann A.M."/>
            <person name="Op den Camp H."/>
            <person name="Overmann J."/>
            <person name="Amann R."/>
            <person name="Jetten M.S.M."/>
            <person name="Mascher T."/>
            <person name="Medema M.H."/>
            <person name="Devos D.P."/>
            <person name="Kaster A.-K."/>
            <person name="Ovreas L."/>
            <person name="Rohde M."/>
            <person name="Galperin M.Y."/>
            <person name="Jogler C."/>
        </authorList>
    </citation>
    <scope>NUCLEOTIDE SEQUENCE [LARGE SCALE GENOMIC DNA]</scope>
    <source>
        <strain evidence="5 6">Pr1d</strain>
    </source>
</reference>
<dbReference type="HAMAP" id="MF_00167">
    <property type="entry name" value="CsrA"/>
    <property type="match status" value="1"/>
</dbReference>
<dbReference type="PANTHER" id="PTHR34984">
    <property type="entry name" value="CARBON STORAGE REGULATOR"/>
    <property type="match status" value="1"/>
</dbReference>
<accession>A0A5B9QD90</accession>
<dbReference type="GO" id="GO:1902208">
    <property type="term" value="P:regulation of bacterial-type flagellum assembly"/>
    <property type="evidence" value="ECO:0007669"/>
    <property type="project" value="UniProtKB-UniRule"/>
</dbReference>
<evidence type="ECO:0000313" key="5">
    <source>
        <dbReference type="EMBL" id="QEG36918.1"/>
    </source>
</evidence>
<dbReference type="KEGG" id="bgok:Pr1d_42580"/>
<dbReference type="GO" id="GO:0005829">
    <property type="term" value="C:cytosol"/>
    <property type="evidence" value="ECO:0007669"/>
    <property type="project" value="TreeGrafter"/>
</dbReference>
<dbReference type="InterPro" id="IPR003751">
    <property type="entry name" value="CsrA"/>
</dbReference>
<keyword evidence="2 4" id="KW-0810">Translation regulation</keyword>
<dbReference type="GO" id="GO:0044781">
    <property type="term" value="P:bacterial-type flagellum organization"/>
    <property type="evidence" value="ECO:0007669"/>
    <property type="project" value="UniProtKB-KW"/>
</dbReference>
<keyword evidence="1 4" id="KW-0963">Cytoplasm</keyword>
<dbReference type="Gene3D" id="2.60.40.4380">
    <property type="entry name" value="Translational regulator CsrA"/>
    <property type="match status" value="1"/>
</dbReference>
<comment type="subunit">
    <text evidence="4">Homodimer; the beta-strands of each monomer intercalate to form a hydrophobic core, while the alpha-helices form wings that extend away from the core.</text>
</comment>
<dbReference type="OrthoDB" id="284801at2"/>
<keyword evidence="6" id="KW-1185">Reference proteome</keyword>
<protein>
    <recommendedName>
        <fullName evidence="4">Translational regulator CsrA</fullName>
    </recommendedName>
</protein>
<keyword evidence="4" id="KW-1005">Bacterial flagellum biogenesis</keyword>
<keyword evidence="3 4" id="KW-0694">RNA-binding</keyword>
<name>A0A5B9QD90_9BACT</name>
<proteinExistence type="inferred from homology"/>
<comment type="similarity">
    <text evidence="4">Belongs to the CsrA/RsmA family.</text>
</comment>
<evidence type="ECO:0000256" key="2">
    <source>
        <dbReference type="ARBA" id="ARBA00022845"/>
    </source>
</evidence>
<dbReference type="PANTHER" id="PTHR34984:SF1">
    <property type="entry name" value="CARBON STORAGE REGULATOR"/>
    <property type="match status" value="1"/>
</dbReference>
<evidence type="ECO:0000313" key="6">
    <source>
        <dbReference type="Proteomes" id="UP000323917"/>
    </source>
</evidence>
<dbReference type="SUPFAM" id="SSF117130">
    <property type="entry name" value="CsrA-like"/>
    <property type="match status" value="1"/>
</dbReference>
<dbReference type="AlphaFoldDB" id="A0A5B9QD90"/>